<name>A0A5J4W611_9EUKA</name>
<feature type="compositionally biased region" description="Basic and acidic residues" evidence="1">
    <location>
        <begin position="16"/>
        <end position="27"/>
    </location>
</feature>
<evidence type="ECO:0000313" key="3">
    <source>
        <dbReference type="Proteomes" id="UP000324800"/>
    </source>
</evidence>
<accession>A0A5J4W611</accession>
<comment type="caution">
    <text evidence="2">The sequence shown here is derived from an EMBL/GenBank/DDBJ whole genome shotgun (WGS) entry which is preliminary data.</text>
</comment>
<evidence type="ECO:0000256" key="1">
    <source>
        <dbReference type="SAM" id="MobiDB-lite"/>
    </source>
</evidence>
<feature type="compositionally biased region" description="Basic residues" evidence="1">
    <location>
        <begin position="127"/>
        <end position="136"/>
    </location>
</feature>
<protein>
    <submittedName>
        <fullName evidence="2">Uncharacterized protein</fullName>
    </submittedName>
</protein>
<feature type="region of interest" description="Disordered" evidence="1">
    <location>
        <begin position="352"/>
        <end position="434"/>
    </location>
</feature>
<feature type="compositionally biased region" description="Acidic residues" evidence="1">
    <location>
        <begin position="424"/>
        <end position="433"/>
    </location>
</feature>
<feature type="compositionally biased region" description="Basic and acidic residues" evidence="1">
    <location>
        <begin position="174"/>
        <end position="224"/>
    </location>
</feature>
<feature type="compositionally biased region" description="Polar residues" evidence="1">
    <location>
        <begin position="241"/>
        <end position="250"/>
    </location>
</feature>
<dbReference type="Proteomes" id="UP000324800">
    <property type="component" value="Unassembled WGS sequence"/>
</dbReference>
<feature type="compositionally biased region" description="Acidic residues" evidence="1">
    <location>
        <begin position="368"/>
        <end position="386"/>
    </location>
</feature>
<feature type="compositionally biased region" description="Acidic residues" evidence="1">
    <location>
        <begin position="113"/>
        <end position="124"/>
    </location>
</feature>
<feature type="region of interest" description="Disordered" evidence="1">
    <location>
        <begin position="16"/>
        <end position="43"/>
    </location>
</feature>
<evidence type="ECO:0000313" key="2">
    <source>
        <dbReference type="EMBL" id="KAA6390145.1"/>
    </source>
</evidence>
<dbReference type="AlphaFoldDB" id="A0A5J4W611"/>
<feature type="region of interest" description="Disordered" evidence="1">
    <location>
        <begin position="79"/>
        <end position="98"/>
    </location>
</feature>
<gene>
    <name evidence="2" type="ORF">EZS28_014326</name>
</gene>
<feature type="compositionally biased region" description="Acidic residues" evidence="1">
    <location>
        <begin position="293"/>
        <end position="312"/>
    </location>
</feature>
<organism evidence="2 3">
    <name type="scientific">Streblomastix strix</name>
    <dbReference type="NCBI Taxonomy" id="222440"/>
    <lineage>
        <taxon>Eukaryota</taxon>
        <taxon>Metamonada</taxon>
        <taxon>Preaxostyla</taxon>
        <taxon>Oxymonadida</taxon>
        <taxon>Streblomastigidae</taxon>
        <taxon>Streblomastix</taxon>
    </lineage>
</organism>
<feature type="region of interest" description="Disordered" evidence="1">
    <location>
        <begin position="113"/>
        <end position="224"/>
    </location>
</feature>
<proteinExistence type="predicted"/>
<sequence>MNQLIFELGIRKDKEQGLDGSLNKDELNIEGNKQQNEERDEEQERLQLNLYNISIGADQIANDEELAKQLQRAQDDEIFGDADINEGGRGQRRAAAKQGNLMRLMNTITIDDEDDEYQDEDEDDDKRKKKQNKGQKKGNQTITPKKKKKQGVLSLVSKQQAQQQPQKKRGPKKKVIEDKLQPELDMRKLIKGDVNRKGKRGYVDDELKEDHQQEQKDIKDNTQDQIYKDAELAIQISQQLNQQETIQIDEQSNEEKGKGRNVGRGKKQTPNRNENVNKKKKKKKKRNKSDQFDILDDDEDIESFIDDREQDDSFNSTRVNVISDDNLQIVAVDEIAAVDQKEQEQIELACEYNNKQQQKKQKKVQHESEEEDYDYLNQGEDDDEYEQDKKKKKKKKTQKDEKDGQGQRKLSQARKKKKKKNEDDAFIDNDEVSDNINYVDFDEQKRILKEQQGSQINNMSIFEDEVESIQDDDDQFGIPNPDLNLKLSKRCQMQLNLL</sequence>
<feature type="compositionally biased region" description="Basic residues" evidence="1">
    <location>
        <begin position="259"/>
        <end position="269"/>
    </location>
</feature>
<dbReference type="EMBL" id="SNRW01003323">
    <property type="protein sequence ID" value="KAA6390145.1"/>
    <property type="molecule type" value="Genomic_DNA"/>
</dbReference>
<reference evidence="2 3" key="1">
    <citation type="submission" date="2019-03" db="EMBL/GenBank/DDBJ databases">
        <title>Single cell metagenomics reveals metabolic interactions within the superorganism composed of flagellate Streblomastix strix and complex community of Bacteroidetes bacteria on its surface.</title>
        <authorList>
            <person name="Treitli S.C."/>
            <person name="Kolisko M."/>
            <person name="Husnik F."/>
            <person name="Keeling P."/>
            <person name="Hampl V."/>
        </authorList>
    </citation>
    <scope>NUCLEOTIDE SEQUENCE [LARGE SCALE GENOMIC DNA]</scope>
    <source>
        <strain evidence="2">ST1C</strain>
    </source>
</reference>
<feature type="region of interest" description="Disordered" evidence="1">
    <location>
        <begin position="241"/>
        <end position="321"/>
    </location>
</feature>
<feature type="compositionally biased region" description="Basic residues" evidence="1">
    <location>
        <begin position="278"/>
        <end position="287"/>
    </location>
</feature>